<dbReference type="AlphaFoldDB" id="A0A4R0XJQ9"/>
<sequence length="138" mass="15994">MARKIGLDLGSRSLGIALSDPLNFTAQGKENFRFDERDWETALNRLSDYFQEYDIDTIVLGYVTYPSGDKSDTTYMIEEFRGLLEQKFDVPIIYIDEANTTNKAHEIMIKANVSRKKRKQSKDKLAAQLILEDYLMRI</sequence>
<dbReference type="InterPro" id="IPR012337">
    <property type="entry name" value="RNaseH-like_sf"/>
</dbReference>
<dbReference type="Pfam" id="PF03652">
    <property type="entry name" value="RuvX"/>
    <property type="match status" value="1"/>
</dbReference>
<evidence type="ECO:0000256" key="5">
    <source>
        <dbReference type="HAMAP-Rule" id="MF_00651"/>
    </source>
</evidence>
<protein>
    <recommendedName>
        <fullName evidence="5">Putative pre-16S rRNA nuclease</fullName>
        <ecNumber evidence="5">3.1.-.-</ecNumber>
    </recommendedName>
</protein>
<dbReference type="RefSeq" id="WP_131613617.1">
    <property type="nucleotide sequence ID" value="NZ_PSZP01000026.1"/>
</dbReference>
<evidence type="ECO:0000313" key="8">
    <source>
        <dbReference type="Proteomes" id="UP000291072"/>
    </source>
</evidence>
<keyword evidence="1 5" id="KW-0963">Cytoplasm</keyword>
<reference evidence="7 8" key="1">
    <citation type="submission" date="2018-02" db="EMBL/GenBank/DDBJ databases">
        <title>Mycoplasma marinum and Mycoplasma todarodis sp. nov., moderately halophilic and psychrotolerant mycoplasmas isolated from cephalopods.</title>
        <authorList>
            <person name="Viver T."/>
        </authorList>
    </citation>
    <scope>NUCLEOTIDE SEQUENCE [LARGE SCALE GENOMIC DNA]</scope>
    <source>
        <strain evidence="7 8">5H</strain>
    </source>
</reference>
<evidence type="ECO:0000256" key="2">
    <source>
        <dbReference type="ARBA" id="ARBA00022517"/>
    </source>
</evidence>
<dbReference type="NCBIfam" id="TIGR00250">
    <property type="entry name" value="RNAse_H_YqgF"/>
    <property type="match status" value="1"/>
</dbReference>
<proteinExistence type="inferred from homology"/>
<feature type="domain" description="YqgF/RNase H-like" evidence="6">
    <location>
        <begin position="2"/>
        <end position="104"/>
    </location>
</feature>
<comment type="similarity">
    <text evidence="5">Belongs to the YqgF HJR family.</text>
</comment>
<evidence type="ECO:0000259" key="6">
    <source>
        <dbReference type="SMART" id="SM00732"/>
    </source>
</evidence>
<organism evidence="7 8">
    <name type="scientific">Mycoplasma todarodis</name>
    <dbReference type="NCBI Taxonomy" id="1937191"/>
    <lineage>
        <taxon>Bacteria</taxon>
        <taxon>Bacillati</taxon>
        <taxon>Mycoplasmatota</taxon>
        <taxon>Mollicutes</taxon>
        <taxon>Mycoplasmataceae</taxon>
        <taxon>Mycoplasma</taxon>
    </lineage>
</organism>
<dbReference type="GO" id="GO:0000967">
    <property type="term" value="P:rRNA 5'-end processing"/>
    <property type="evidence" value="ECO:0007669"/>
    <property type="project" value="UniProtKB-UniRule"/>
</dbReference>
<dbReference type="Proteomes" id="UP000291072">
    <property type="component" value="Unassembled WGS sequence"/>
</dbReference>
<comment type="function">
    <text evidence="5">Could be a nuclease involved in processing of the 5'-end of pre-16S rRNA.</text>
</comment>
<dbReference type="GO" id="GO:0005829">
    <property type="term" value="C:cytosol"/>
    <property type="evidence" value="ECO:0007669"/>
    <property type="project" value="TreeGrafter"/>
</dbReference>
<dbReference type="SMART" id="SM00732">
    <property type="entry name" value="YqgFc"/>
    <property type="match status" value="1"/>
</dbReference>
<dbReference type="InterPro" id="IPR037027">
    <property type="entry name" value="YqgF/RNaseH-like_dom_sf"/>
</dbReference>
<comment type="subcellular location">
    <subcellularLocation>
        <location evidence="5">Cytoplasm</location>
    </subcellularLocation>
</comment>
<dbReference type="CDD" id="cd16964">
    <property type="entry name" value="YqgF"/>
    <property type="match status" value="1"/>
</dbReference>
<comment type="caution">
    <text evidence="7">The sequence shown here is derived from an EMBL/GenBank/DDBJ whole genome shotgun (WGS) entry which is preliminary data.</text>
</comment>
<name>A0A4R0XJQ9_9MOLU</name>
<keyword evidence="4 5" id="KW-0378">Hydrolase</keyword>
<dbReference type="HAMAP" id="MF_00651">
    <property type="entry name" value="Nuclease_YqgF"/>
    <property type="match status" value="1"/>
</dbReference>
<dbReference type="PANTHER" id="PTHR33317">
    <property type="entry name" value="POLYNUCLEOTIDYL TRANSFERASE, RIBONUCLEASE H-LIKE SUPERFAMILY PROTEIN"/>
    <property type="match status" value="1"/>
</dbReference>
<dbReference type="EC" id="3.1.-.-" evidence="5"/>
<gene>
    <name evidence="7" type="ORF">C4B25_03270</name>
</gene>
<dbReference type="Gene3D" id="3.30.420.140">
    <property type="entry name" value="YqgF/RNase H-like domain"/>
    <property type="match status" value="1"/>
</dbReference>
<dbReference type="EMBL" id="PSZP01000026">
    <property type="protein sequence ID" value="TCG10674.1"/>
    <property type="molecule type" value="Genomic_DNA"/>
</dbReference>
<evidence type="ECO:0000256" key="3">
    <source>
        <dbReference type="ARBA" id="ARBA00022722"/>
    </source>
</evidence>
<dbReference type="InterPro" id="IPR005227">
    <property type="entry name" value="YqgF"/>
</dbReference>
<dbReference type="OrthoDB" id="9796140at2"/>
<dbReference type="InterPro" id="IPR006641">
    <property type="entry name" value="YqgF/RNaseH-like_dom"/>
</dbReference>
<keyword evidence="2 5" id="KW-0690">Ribosome biogenesis</keyword>
<evidence type="ECO:0000256" key="1">
    <source>
        <dbReference type="ARBA" id="ARBA00022490"/>
    </source>
</evidence>
<keyword evidence="8" id="KW-1185">Reference proteome</keyword>
<dbReference type="GO" id="GO:0016788">
    <property type="term" value="F:hydrolase activity, acting on ester bonds"/>
    <property type="evidence" value="ECO:0007669"/>
    <property type="project" value="UniProtKB-UniRule"/>
</dbReference>
<evidence type="ECO:0000313" key="7">
    <source>
        <dbReference type="EMBL" id="TCG10674.1"/>
    </source>
</evidence>
<dbReference type="PANTHER" id="PTHR33317:SF4">
    <property type="entry name" value="POLYNUCLEOTIDYL TRANSFERASE, RIBONUCLEASE H-LIKE SUPERFAMILY PROTEIN"/>
    <property type="match status" value="1"/>
</dbReference>
<dbReference type="SUPFAM" id="SSF53098">
    <property type="entry name" value="Ribonuclease H-like"/>
    <property type="match status" value="1"/>
</dbReference>
<accession>A0A4R0XJQ9</accession>
<dbReference type="GO" id="GO:0004518">
    <property type="term" value="F:nuclease activity"/>
    <property type="evidence" value="ECO:0007669"/>
    <property type="project" value="UniProtKB-KW"/>
</dbReference>
<evidence type="ECO:0000256" key="4">
    <source>
        <dbReference type="ARBA" id="ARBA00022801"/>
    </source>
</evidence>
<keyword evidence="3 5" id="KW-0540">Nuclease</keyword>